<keyword evidence="10" id="KW-0175">Coiled coil</keyword>
<keyword evidence="7 9" id="KW-0234">DNA repair</keyword>
<evidence type="ECO:0000256" key="9">
    <source>
        <dbReference type="PIRNR" id="PIRNR003128"/>
    </source>
</evidence>
<comment type="similarity">
    <text evidence="2 9">Belongs to the RecN family.</text>
</comment>
<dbReference type="EMBL" id="JBHRYQ010000001">
    <property type="protein sequence ID" value="MFC3809049.1"/>
    <property type="molecule type" value="Genomic_DNA"/>
</dbReference>
<dbReference type="SUPFAM" id="SSF52540">
    <property type="entry name" value="P-loop containing nucleoside triphosphate hydrolases"/>
    <property type="match status" value="2"/>
</dbReference>
<dbReference type="PIRSF" id="PIRSF003128">
    <property type="entry name" value="RecN"/>
    <property type="match status" value="1"/>
</dbReference>
<comment type="caution">
    <text evidence="12">The sequence shown here is derived from an EMBL/GenBank/DDBJ whole genome shotgun (WGS) entry which is preliminary data.</text>
</comment>
<dbReference type="Gene3D" id="3.40.50.300">
    <property type="entry name" value="P-loop containing nucleotide triphosphate hydrolases"/>
    <property type="match status" value="2"/>
</dbReference>
<dbReference type="Proteomes" id="UP001595616">
    <property type="component" value="Unassembled WGS sequence"/>
</dbReference>
<keyword evidence="13" id="KW-1185">Reference proteome</keyword>
<dbReference type="PANTHER" id="PTHR11059">
    <property type="entry name" value="DNA REPAIR PROTEIN RECN"/>
    <property type="match status" value="1"/>
</dbReference>
<dbReference type="CDD" id="cd03241">
    <property type="entry name" value="ABC_RecN"/>
    <property type="match status" value="2"/>
</dbReference>
<proteinExistence type="inferred from homology"/>
<evidence type="ECO:0000313" key="13">
    <source>
        <dbReference type="Proteomes" id="UP001595616"/>
    </source>
</evidence>
<dbReference type="PANTHER" id="PTHR11059:SF0">
    <property type="entry name" value="DNA REPAIR PROTEIN RECN"/>
    <property type="match status" value="1"/>
</dbReference>
<keyword evidence="5 9" id="KW-0227">DNA damage</keyword>
<feature type="coiled-coil region" evidence="10">
    <location>
        <begin position="328"/>
        <end position="362"/>
    </location>
</feature>
<evidence type="ECO:0000256" key="5">
    <source>
        <dbReference type="ARBA" id="ARBA00022763"/>
    </source>
</evidence>
<gene>
    <name evidence="12" type="primary">recN</name>
    <name evidence="12" type="ORF">ACFOOI_00165</name>
</gene>
<dbReference type="RefSeq" id="WP_379833532.1">
    <property type="nucleotide sequence ID" value="NZ_JBHRYQ010000001.1"/>
</dbReference>
<dbReference type="InterPro" id="IPR003395">
    <property type="entry name" value="RecF/RecN/SMC_N"/>
</dbReference>
<dbReference type="InterPro" id="IPR004604">
    <property type="entry name" value="DNA_recomb/repair_RecN"/>
</dbReference>
<evidence type="ECO:0000256" key="7">
    <source>
        <dbReference type="ARBA" id="ARBA00023204"/>
    </source>
</evidence>
<name>A0ABV7YNY2_9BACT</name>
<evidence type="ECO:0000256" key="1">
    <source>
        <dbReference type="ARBA" id="ARBA00003618"/>
    </source>
</evidence>
<evidence type="ECO:0000256" key="4">
    <source>
        <dbReference type="ARBA" id="ARBA00022741"/>
    </source>
</evidence>
<dbReference type="NCBIfam" id="TIGR00634">
    <property type="entry name" value="recN"/>
    <property type="match status" value="1"/>
</dbReference>
<evidence type="ECO:0000259" key="11">
    <source>
        <dbReference type="Pfam" id="PF02463"/>
    </source>
</evidence>
<keyword evidence="6" id="KW-0067">ATP-binding</keyword>
<feature type="coiled-coil region" evidence="10">
    <location>
        <begin position="165"/>
        <end position="281"/>
    </location>
</feature>
<reference evidence="13" key="1">
    <citation type="journal article" date="2019" name="Int. J. Syst. Evol. Microbiol.">
        <title>The Global Catalogue of Microorganisms (GCM) 10K type strain sequencing project: providing services to taxonomists for standard genome sequencing and annotation.</title>
        <authorList>
            <consortium name="The Broad Institute Genomics Platform"/>
            <consortium name="The Broad Institute Genome Sequencing Center for Infectious Disease"/>
            <person name="Wu L."/>
            <person name="Ma J."/>
        </authorList>
    </citation>
    <scope>NUCLEOTIDE SEQUENCE [LARGE SCALE GENOMIC DNA]</scope>
    <source>
        <strain evidence="13">CECT 7956</strain>
    </source>
</reference>
<dbReference type="Pfam" id="PF02463">
    <property type="entry name" value="SMC_N"/>
    <property type="match status" value="1"/>
</dbReference>
<evidence type="ECO:0000256" key="2">
    <source>
        <dbReference type="ARBA" id="ARBA00009441"/>
    </source>
</evidence>
<comment type="function">
    <text evidence="1 9">May be involved in recombinational repair of damaged DNA.</text>
</comment>
<organism evidence="12 13">
    <name type="scientific">Lacihabitans lacunae</name>
    <dbReference type="NCBI Taxonomy" id="1028214"/>
    <lineage>
        <taxon>Bacteria</taxon>
        <taxon>Pseudomonadati</taxon>
        <taxon>Bacteroidota</taxon>
        <taxon>Cytophagia</taxon>
        <taxon>Cytophagales</taxon>
        <taxon>Leadbetterellaceae</taxon>
        <taxon>Lacihabitans</taxon>
    </lineage>
</organism>
<sequence>MLTGLLIKNYALIKHLEIAPGKGLNIITGETGAGKSIMLGALGLLMGNRADTKALYSEDEKCFVEGSFEIKNLSLKSFFDENDLEYEDICVIRREISPAGKSRAFVNDSPVTLEILKPLGEFLMDIHSQHDTIQLGSNTYQLSILDAYAQNLPLLEEFKESYVVFRKVEKKLVQLKESATQFQKELDYNSFLLEELKSLRLENFSQEELEEELLELENAEEVKRRLSQSFDFLNNSELSGLQLVKEAGLALGFISQISDKYKSLKERLQSTLIELQDISGEIERIEGAVEVNEDRTIEVKDSLNLLYKLQQKHSVKTVAELLVLQADFEEKVNTVANLSEEIAKLEKEKAAALEKVKTKAEKLSKSRVSVIGKFEKNIEVLLHELGMPDAQIKIASKIKELGADGQDEIAFEFSANKGLSPKSLKEVASGGEFSRLMLALKYILAEKRALPTIIFDEIDTGISGEVAIKVGKMMDDMAKNIQVVAITHLHQIAGRGQTHLYVYKDNSDIKTVSLMKKLSHDERINELAKMIGGQNPSESAIQSAKEMLVDKN</sequence>
<keyword evidence="4" id="KW-0547">Nucleotide-binding</keyword>
<evidence type="ECO:0000313" key="12">
    <source>
        <dbReference type="EMBL" id="MFC3809049.1"/>
    </source>
</evidence>
<feature type="domain" description="RecF/RecN/SMC N-terminal" evidence="11">
    <location>
        <begin position="3"/>
        <end position="508"/>
    </location>
</feature>
<evidence type="ECO:0000256" key="10">
    <source>
        <dbReference type="SAM" id="Coils"/>
    </source>
</evidence>
<evidence type="ECO:0000256" key="3">
    <source>
        <dbReference type="ARBA" id="ARBA00021315"/>
    </source>
</evidence>
<accession>A0ABV7YNY2</accession>
<evidence type="ECO:0000256" key="8">
    <source>
        <dbReference type="ARBA" id="ARBA00033408"/>
    </source>
</evidence>
<dbReference type="InterPro" id="IPR027417">
    <property type="entry name" value="P-loop_NTPase"/>
</dbReference>
<evidence type="ECO:0000256" key="6">
    <source>
        <dbReference type="ARBA" id="ARBA00022840"/>
    </source>
</evidence>
<protein>
    <recommendedName>
        <fullName evidence="3 9">DNA repair protein RecN</fullName>
    </recommendedName>
    <alternativeName>
        <fullName evidence="8 9">Recombination protein N</fullName>
    </alternativeName>
</protein>